<accession>A0A7C3UN88</accession>
<organism evidence="5">
    <name type="scientific">candidate division WOR-3 bacterium</name>
    <dbReference type="NCBI Taxonomy" id="2052148"/>
    <lineage>
        <taxon>Bacteria</taxon>
        <taxon>Bacteria division WOR-3</taxon>
    </lineage>
</organism>
<feature type="domain" description="Peptidase M16 N-terminal" evidence="3">
    <location>
        <begin position="12"/>
        <end position="156"/>
    </location>
</feature>
<evidence type="ECO:0000256" key="2">
    <source>
        <dbReference type="SAM" id="MobiDB-lite"/>
    </source>
</evidence>
<evidence type="ECO:0000256" key="1">
    <source>
        <dbReference type="ARBA" id="ARBA00007261"/>
    </source>
</evidence>
<dbReference type="GO" id="GO:0046872">
    <property type="term" value="F:metal ion binding"/>
    <property type="evidence" value="ECO:0007669"/>
    <property type="project" value="InterPro"/>
</dbReference>
<protein>
    <submittedName>
        <fullName evidence="5">Insulinase family protein</fullName>
    </submittedName>
</protein>
<evidence type="ECO:0000313" key="5">
    <source>
        <dbReference type="EMBL" id="HGE98463.1"/>
    </source>
</evidence>
<sequence length="418" mass="47611">MIRQELINGIRVIQEDFPFLPSAACGIIFNLGSRDEEKEKSGITHFIEHSLFKGTTKKTAREISLRAESLGAHIDGFTARESTGLYARFLKEFTEEVLELLFEIAFSPLFPEEEIEKEKGVIYQEIREIEEDPEEKVFSLLFESLFPSHPLGLPITGYFETVKNLSRETIRTYFHQNYTTERTILILIGSEKALPLDRKLLNEAGGRDSGRKRSPPAALRSGEMDQKEIRVVRRKELESVYLIAGQTFPVAKEKRYSLSVFNTAFGGSLSSRLFQRLREEEGLVYQISSFVDLYSDCGIFGIYFVTSKENALKALKIVSEVREECRTEGFNQKEIDVALNLTKSSIILSQESPLHRMFALAKTQLLFGEILTLKEVLSNYQKVKLEEVNLRAEEILTPPQVIVGVGDLKEEDLKNFLS</sequence>
<evidence type="ECO:0000259" key="3">
    <source>
        <dbReference type="Pfam" id="PF00675"/>
    </source>
</evidence>
<reference evidence="5" key="1">
    <citation type="journal article" date="2020" name="mSystems">
        <title>Genome- and Community-Level Interaction Insights into Carbon Utilization and Element Cycling Functions of Hydrothermarchaeota in Hydrothermal Sediment.</title>
        <authorList>
            <person name="Zhou Z."/>
            <person name="Liu Y."/>
            <person name="Xu W."/>
            <person name="Pan J."/>
            <person name="Luo Z.H."/>
            <person name="Li M."/>
        </authorList>
    </citation>
    <scope>NUCLEOTIDE SEQUENCE [LARGE SCALE GENOMIC DNA]</scope>
    <source>
        <strain evidence="5">SpSt-906</strain>
    </source>
</reference>
<feature type="region of interest" description="Disordered" evidence="2">
    <location>
        <begin position="204"/>
        <end position="224"/>
    </location>
</feature>
<dbReference type="PANTHER" id="PTHR11851:SF49">
    <property type="entry name" value="MITOCHONDRIAL-PROCESSING PEPTIDASE SUBUNIT ALPHA"/>
    <property type="match status" value="1"/>
</dbReference>
<dbReference type="EMBL" id="DTMQ01000001">
    <property type="protein sequence ID" value="HGE98463.1"/>
    <property type="molecule type" value="Genomic_DNA"/>
</dbReference>
<dbReference type="InterPro" id="IPR011249">
    <property type="entry name" value="Metalloenz_LuxS/M16"/>
</dbReference>
<dbReference type="Gene3D" id="3.30.830.10">
    <property type="entry name" value="Metalloenzyme, LuxS/M16 peptidase-like"/>
    <property type="match status" value="2"/>
</dbReference>
<dbReference type="PANTHER" id="PTHR11851">
    <property type="entry name" value="METALLOPROTEASE"/>
    <property type="match status" value="1"/>
</dbReference>
<dbReference type="InterPro" id="IPR011765">
    <property type="entry name" value="Pept_M16_N"/>
</dbReference>
<dbReference type="InterPro" id="IPR007863">
    <property type="entry name" value="Peptidase_M16_C"/>
</dbReference>
<name>A0A7C3UN88_UNCW3</name>
<comment type="caution">
    <text evidence="5">The sequence shown here is derived from an EMBL/GenBank/DDBJ whole genome shotgun (WGS) entry which is preliminary data.</text>
</comment>
<dbReference type="Pfam" id="PF00675">
    <property type="entry name" value="Peptidase_M16"/>
    <property type="match status" value="1"/>
</dbReference>
<dbReference type="SUPFAM" id="SSF63411">
    <property type="entry name" value="LuxS/MPP-like metallohydrolase"/>
    <property type="match status" value="2"/>
</dbReference>
<gene>
    <name evidence="5" type="ORF">ENX07_00040</name>
</gene>
<proteinExistence type="inferred from homology"/>
<dbReference type="InterPro" id="IPR050361">
    <property type="entry name" value="MPP/UQCRC_Complex"/>
</dbReference>
<evidence type="ECO:0000259" key="4">
    <source>
        <dbReference type="Pfam" id="PF05193"/>
    </source>
</evidence>
<feature type="domain" description="Peptidase M16 C-terminal" evidence="4">
    <location>
        <begin position="164"/>
        <end position="340"/>
    </location>
</feature>
<comment type="similarity">
    <text evidence="1">Belongs to the peptidase M16 family.</text>
</comment>
<dbReference type="Pfam" id="PF05193">
    <property type="entry name" value="Peptidase_M16_C"/>
    <property type="match status" value="1"/>
</dbReference>
<dbReference type="AlphaFoldDB" id="A0A7C3UN88"/>